<reference evidence="1 2" key="1">
    <citation type="journal article" date="2011" name="Genome Biol. Evol.">
        <title>Comparative whole genome sequence analysis of the carcinogenic bacterial model pathogen Helicobacter felis.</title>
        <authorList>
            <person name="Arnold I.C."/>
            <person name="Zigova Z."/>
            <person name="Holden M."/>
            <person name="Lawley T.D."/>
            <person name="Rad R."/>
            <person name="Dougan G."/>
            <person name="Falkow S."/>
            <person name="Bentley S.D."/>
            <person name="Muller A."/>
        </authorList>
    </citation>
    <scope>NUCLEOTIDE SEQUENCE [LARGE SCALE GENOMIC DNA]</scope>
    <source>
        <strain evidence="2">ATCC 49179 / CCUG 28539 / NCTC 12436 / CS1</strain>
    </source>
</reference>
<evidence type="ECO:0000313" key="1">
    <source>
        <dbReference type="EMBL" id="CBY83012.1"/>
    </source>
</evidence>
<name>E7ACC5_HELFC</name>
<dbReference type="STRING" id="936155.HFELIS_09280"/>
<proteinExistence type="predicted"/>
<dbReference type="eggNOG" id="COG1076">
    <property type="taxonomic scope" value="Bacteria"/>
</dbReference>
<organism evidence="1 2">
    <name type="scientific">Helicobacter felis (strain ATCC 49179 / CCUG 28539 / NCTC 12436 / CS1)</name>
    <dbReference type="NCBI Taxonomy" id="936155"/>
    <lineage>
        <taxon>Bacteria</taxon>
        <taxon>Pseudomonadati</taxon>
        <taxon>Campylobacterota</taxon>
        <taxon>Epsilonproteobacteria</taxon>
        <taxon>Campylobacterales</taxon>
        <taxon>Helicobacteraceae</taxon>
        <taxon>Helicobacter</taxon>
    </lineage>
</organism>
<dbReference type="RefSeq" id="WP_013469378.1">
    <property type="nucleotide sequence ID" value="NC_014810.2"/>
</dbReference>
<dbReference type="InterPro" id="IPR029024">
    <property type="entry name" value="TerB-like"/>
</dbReference>
<protein>
    <submittedName>
        <fullName evidence="1">DnaJ domain-containing protein</fullName>
    </submittedName>
</protein>
<evidence type="ECO:0000313" key="2">
    <source>
        <dbReference type="Proteomes" id="UP000007934"/>
    </source>
</evidence>
<dbReference type="AlphaFoldDB" id="E7ACC5"/>
<dbReference type="Proteomes" id="UP000007934">
    <property type="component" value="Chromosome"/>
</dbReference>
<sequence>MEVILVIAVAAVLIYLYYTLQNYLKNPLHSPQTTPPVAEVPSFCALPTPEEKLRQSEVGITTLLIAQVAARLPDSPLKQALIPLFLKQQEDLKELYKNPDKPPLEDLCMDFMEVAHGEYKKRLKLVEFFFVLAYAPGFLEEEAKEALLDVGAFLKLENSDFNALYDHFEQLATQKTYKVILAKIVDFGSFQTQVEMYYLDFMDAKTWNKSYYPDRMCVLWSLQERYSAVRSKIPDTSLQHACQD</sequence>
<dbReference type="HOGENOM" id="CLU_066221_3_0_7"/>
<accession>E7ACC5</accession>
<keyword evidence="2" id="KW-1185">Reference proteome</keyword>
<dbReference type="KEGG" id="hfe:HFELIS_09280"/>
<dbReference type="SUPFAM" id="SSF158682">
    <property type="entry name" value="TerB-like"/>
    <property type="match status" value="1"/>
</dbReference>
<dbReference type="EMBL" id="FQ670179">
    <property type="protein sequence ID" value="CBY83012.1"/>
    <property type="molecule type" value="Genomic_DNA"/>
</dbReference>
<dbReference type="OrthoDB" id="9779889at2"/>
<gene>
    <name evidence="1" type="ordered locus">Hfelis_09280</name>
</gene>
<dbReference type="GeneID" id="36133695"/>